<protein>
    <submittedName>
        <fullName evidence="10">ABC transporter permease subunit</fullName>
    </submittedName>
</protein>
<proteinExistence type="inferred from homology"/>
<evidence type="ECO:0000259" key="9">
    <source>
        <dbReference type="PROSITE" id="PS50928"/>
    </source>
</evidence>
<comment type="similarity">
    <text evidence="2">Belongs to the binding-protein-dependent transport system permease family. CysTW subfamily.</text>
</comment>
<keyword evidence="6 8" id="KW-1133">Transmembrane helix</keyword>
<sequence>MIKEKVFGKILPYLLILPSLIILAGVVFYPIAASLLRSFKLEEGGMGMDNYLYFFTDTIQRHNIIYTLQVVMITVLLAVGISYFLALFLRFSNSWTSRLIGRLYLLPRFIPGLVAVNGMITVIRDSGLINRISRLFGLEIKLGLMYNCKGIVLMNLWFNIPFATMLLAAALSRIQNSAIEAARDSGAGKLQILKTMILPLTYRDIFITATFVFMSNLGSFTTPYLMGGNNPQMLGISLYSQFNNGHYERAAALSVIMFLFSLLSAVVYVYTNMKKSEWEKGNG</sequence>
<feature type="domain" description="ABC transmembrane type-1" evidence="9">
    <location>
        <begin position="64"/>
        <end position="268"/>
    </location>
</feature>
<evidence type="ECO:0000256" key="8">
    <source>
        <dbReference type="RuleBase" id="RU363032"/>
    </source>
</evidence>
<feature type="transmembrane region" description="Helical" evidence="8">
    <location>
        <begin position="250"/>
        <end position="270"/>
    </location>
</feature>
<feature type="transmembrane region" description="Helical" evidence="8">
    <location>
        <begin position="151"/>
        <end position="171"/>
    </location>
</feature>
<dbReference type="RefSeq" id="WP_318065904.1">
    <property type="nucleotide sequence ID" value="NZ_JAWONS010000280.1"/>
</dbReference>
<evidence type="ECO:0000256" key="1">
    <source>
        <dbReference type="ARBA" id="ARBA00004651"/>
    </source>
</evidence>
<keyword evidence="4" id="KW-1003">Cell membrane</keyword>
<dbReference type="PROSITE" id="PS50928">
    <property type="entry name" value="ABC_TM1"/>
    <property type="match status" value="1"/>
</dbReference>
<dbReference type="InterPro" id="IPR000515">
    <property type="entry name" value="MetI-like"/>
</dbReference>
<keyword evidence="5 8" id="KW-0812">Transmembrane</keyword>
<name>A0ABU4GQ57_9CLOT</name>
<feature type="transmembrane region" description="Helical" evidence="8">
    <location>
        <begin position="12"/>
        <end position="32"/>
    </location>
</feature>
<keyword evidence="3 8" id="KW-0813">Transport</keyword>
<feature type="transmembrane region" description="Helical" evidence="8">
    <location>
        <begin position="64"/>
        <end position="91"/>
    </location>
</feature>
<evidence type="ECO:0000313" key="10">
    <source>
        <dbReference type="EMBL" id="MDW2799718.1"/>
    </source>
</evidence>
<reference evidence="10 11" key="1">
    <citation type="submission" date="2023-10" db="EMBL/GenBank/DDBJ databases">
        <title>A novel Glycoside Hydrolase 43-Like Enzyme from Clostrdium boliviensis is an Endo-xylanase, and a Candidate for Xylooligosaccharides Production from Different Xylan Substrates.</title>
        <authorList>
            <person name="Alvarez M.T."/>
            <person name="Rocabado-Villegas L.R."/>
            <person name="Salas-Veizaga D.M."/>
            <person name="Linares-Pasten J.A."/>
            <person name="Gudmundsdottir E.E."/>
            <person name="Hreggvidsson G.O."/>
            <person name="Adlercreutz P."/>
            <person name="Nordberg Karlsson E."/>
        </authorList>
    </citation>
    <scope>NUCLEOTIDE SEQUENCE [LARGE SCALE GENOMIC DNA]</scope>
    <source>
        <strain evidence="10 11">E-1</strain>
    </source>
</reference>
<dbReference type="Pfam" id="PF00528">
    <property type="entry name" value="BPD_transp_1"/>
    <property type="match status" value="1"/>
</dbReference>
<comment type="caution">
    <text evidence="10">The sequence shown here is derived from an EMBL/GenBank/DDBJ whole genome shotgun (WGS) entry which is preliminary data.</text>
</comment>
<dbReference type="InterPro" id="IPR035906">
    <property type="entry name" value="MetI-like_sf"/>
</dbReference>
<evidence type="ECO:0000256" key="5">
    <source>
        <dbReference type="ARBA" id="ARBA00022692"/>
    </source>
</evidence>
<evidence type="ECO:0000256" key="7">
    <source>
        <dbReference type="ARBA" id="ARBA00023136"/>
    </source>
</evidence>
<evidence type="ECO:0000256" key="3">
    <source>
        <dbReference type="ARBA" id="ARBA00022448"/>
    </source>
</evidence>
<accession>A0ABU4GQ57</accession>
<feature type="transmembrane region" description="Helical" evidence="8">
    <location>
        <begin position="205"/>
        <end position="226"/>
    </location>
</feature>
<dbReference type="Gene3D" id="1.10.3720.10">
    <property type="entry name" value="MetI-like"/>
    <property type="match status" value="1"/>
</dbReference>
<dbReference type="Proteomes" id="UP001276854">
    <property type="component" value="Unassembled WGS sequence"/>
</dbReference>
<evidence type="ECO:0000313" key="11">
    <source>
        <dbReference type="Proteomes" id="UP001276854"/>
    </source>
</evidence>
<feature type="transmembrane region" description="Helical" evidence="8">
    <location>
        <begin position="103"/>
        <end position="123"/>
    </location>
</feature>
<gene>
    <name evidence="10" type="ORF">RZO55_19265</name>
</gene>
<evidence type="ECO:0000256" key="4">
    <source>
        <dbReference type="ARBA" id="ARBA00022475"/>
    </source>
</evidence>
<dbReference type="EMBL" id="JAWONS010000280">
    <property type="protein sequence ID" value="MDW2799718.1"/>
    <property type="molecule type" value="Genomic_DNA"/>
</dbReference>
<evidence type="ECO:0000256" key="2">
    <source>
        <dbReference type="ARBA" id="ARBA00007069"/>
    </source>
</evidence>
<dbReference type="CDD" id="cd06261">
    <property type="entry name" value="TM_PBP2"/>
    <property type="match status" value="1"/>
</dbReference>
<dbReference type="PANTHER" id="PTHR42929:SF1">
    <property type="entry name" value="INNER MEMBRANE ABC TRANSPORTER PERMEASE PROTEIN YDCU-RELATED"/>
    <property type="match status" value="1"/>
</dbReference>
<dbReference type="PANTHER" id="PTHR42929">
    <property type="entry name" value="INNER MEMBRANE ABC TRANSPORTER PERMEASE PROTEIN YDCU-RELATED-RELATED"/>
    <property type="match status" value="1"/>
</dbReference>
<keyword evidence="11" id="KW-1185">Reference proteome</keyword>
<keyword evidence="7 8" id="KW-0472">Membrane</keyword>
<comment type="subcellular location">
    <subcellularLocation>
        <location evidence="1 8">Cell membrane</location>
        <topology evidence="1 8">Multi-pass membrane protein</topology>
    </subcellularLocation>
</comment>
<evidence type="ECO:0000256" key="6">
    <source>
        <dbReference type="ARBA" id="ARBA00022989"/>
    </source>
</evidence>
<organism evidence="10 11">
    <name type="scientific">Clostridium boliviensis</name>
    <dbReference type="NCBI Taxonomy" id="318465"/>
    <lineage>
        <taxon>Bacteria</taxon>
        <taxon>Bacillati</taxon>
        <taxon>Bacillota</taxon>
        <taxon>Clostridia</taxon>
        <taxon>Eubacteriales</taxon>
        <taxon>Clostridiaceae</taxon>
        <taxon>Clostridium</taxon>
    </lineage>
</organism>
<dbReference type="SUPFAM" id="SSF161098">
    <property type="entry name" value="MetI-like"/>
    <property type="match status" value="1"/>
</dbReference>